<dbReference type="InterPro" id="IPR000421">
    <property type="entry name" value="FA58C"/>
</dbReference>
<dbReference type="PROSITE" id="PS00010">
    <property type="entry name" value="ASX_HYDROXYL"/>
    <property type="match status" value="5"/>
</dbReference>
<comment type="subcellular location">
    <subcellularLocation>
        <location evidence="2">Membrane</location>
        <topology evidence="2">Single-pass membrane protein</topology>
    </subcellularLocation>
</comment>
<keyword evidence="5 16" id="KW-0245">EGF-like domain</keyword>
<dbReference type="PROSITE" id="PS00022">
    <property type="entry name" value="EGF_1"/>
    <property type="match status" value="6"/>
</dbReference>
<feature type="domain" description="EGF-like" evidence="19">
    <location>
        <begin position="1098"/>
        <end position="1134"/>
    </location>
</feature>
<dbReference type="GO" id="GO:0042806">
    <property type="term" value="F:fucose binding"/>
    <property type="evidence" value="ECO:0007669"/>
    <property type="project" value="UniProtKB-ARBA"/>
</dbReference>
<dbReference type="InterPro" id="IPR001881">
    <property type="entry name" value="EGF-like_Ca-bd_dom"/>
</dbReference>
<dbReference type="InterPro" id="IPR006585">
    <property type="entry name" value="FTP1"/>
</dbReference>
<accession>A0A9J7KWV8</accession>
<reference evidence="20" key="1">
    <citation type="journal article" date="2020" name="Nat. Ecol. Evol.">
        <title>Deeply conserved synteny resolves early events in vertebrate evolution.</title>
        <authorList>
            <person name="Simakov O."/>
            <person name="Marletaz F."/>
            <person name="Yue J.X."/>
            <person name="O'Connell B."/>
            <person name="Jenkins J."/>
            <person name="Brandt A."/>
            <person name="Calef R."/>
            <person name="Tung C.H."/>
            <person name="Huang T.K."/>
            <person name="Schmutz J."/>
            <person name="Satoh N."/>
            <person name="Yu J.K."/>
            <person name="Putnam N.H."/>
            <person name="Green R.E."/>
            <person name="Rokhsar D.S."/>
        </authorList>
    </citation>
    <scope>NUCLEOTIDE SEQUENCE [LARGE SCALE GENOMIC DNA]</scope>
    <source>
        <strain evidence="20">S238N-H82</strain>
    </source>
</reference>
<feature type="chain" id="PRO_5039942749" evidence="17">
    <location>
        <begin position="24"/>
        <end position="1435"/>
    </location>
</feature>
<keyword evidence="7" id="KW-0479">Metal-binding</keyword>
<comment type="caution">
    <text evidence="16">Lacks conserved residue(s) required for the propagation of feature annotation.</text>
</comment>
<evidence type="ECO:0000256" key="16">
    <source>
        <dbReference type="PROSITE-ProRule" id="PRU00076"/>
    </source>
</evidence>
<dbReference type="GO" id="GO:0007399">
    <property type="term" value="P:nervous system development"/>
    <property type="evidence" value="ECO:0007669"/>
    <property type="project" value="UniProtKB-ARBA"/>
</dbReference>
<dbReference type="GO" id="GO:0120025">
    <property type="term" value="C:plasma membrane bounded cell projection"/>
    <property type="evidence" value="ECO:0007669"/>
    <property type="project" value="UniProtKB-ARBA"/>
</dbReference>
<evidence type="ECO:0000256" key="5">
    <source>
        <dbReference type="ARBA" id="ARBA00022536"/>
    </source>
</evidence>
<feature type="disulfide bond" evidence="16">
    <location>
        <begin position="1162"/>
        <end position="1171"/>
    </location>
</feature>
<dbReference type="SMART" id="SM00607">
    <property type="entry name" value="FTP"/>
    <property type="match status" value="6"/>
</dbReference>
<evidence type="ECO:0000256" key="1">
    <source>
        <dbReference type="ARBA" id="ARBA00002219"/>
    </source>
</evidence>
<evidence type="ECO:0000256" key="14">
    <source>
        <dbReference type="ARBA" id="ARBA00023157"/>
    </source>
</evidence>
<feature type="disulfide bond" evidence="16">
    <location>
        <begin position="1048"/>
        <end position="1057"/>
    </location>
</feature>
<evidence type="ECO:0000256" key="15">
    <source>
        <dbReference type="ARBA" id="ARBA00023180"/>
    </source>
</evidence>
<evidence type="ECO:0000313" key="21">
    <source>
        <dbReference type="RefSeq" id="XP_035671490.1"/>
    </source>
</evidence>
<dbReference type="RefSeq" id="XP_035671490.1">
    <property type="nucleotide sequence ID" value="XM_035815597.1"/>
</dbReference>
<feature type="disulfide bond" evidence="16">
    <location>
        <begin position="1238"/>
        <end position="1247"/>
    </location>
</feature>
<dbReference type="SUPFAM" id="SSF57184">
    <property type="entry name" value="Growth factor receptor domain"/>
    <property type="match status" value="1"/>
</dbReference>
<feature type="domain" description="F5/8 type C" evidence="18">
    <location>
        <begin position="346"/>
        <end position="496"/>
    </location>
</feature>
<dbReference type="SUPFAM" id="SSF49785">
    <property type="entry name" value="Galactose-binding domain-like"/>
    <property type="match status" value="6"/>
</dbReference>
<dbReference type="GO" id="GO:0016020">
    <property type="term" value="C:membrane"/>
    <property type="evidence" value="ECO:0007669"/>
    <property type="project" value="UniProtKB-SubCell"/>
</dbReference>
<evidence type="ECO:0000256" key="4">
    <source>
        <dbReference type="ARBA" id="ARBA00011233"/>
    </source>
</evidence>
<feature type="domain" description="EGF-like" evidence="19">
    <location>
        <begin position="1136"/>
        <end position="1172"/>
    </location>
</feature>
<dbReference type="FunFam" id="2.10.25.10:FF:000472">
    <property type="entry name" value="Uncharacterized protein, isoform A"/>
    <property type="match status" value="1"/>
</dbReference>
<gene>
    <name evidence="21" type="primary">LOC118412621</name>
</gene>
<keyword evidence="10" id="KW-0677">Repeat</keyword>
<dbReference type="FunFam" id="2.10.25.10:FF:000247">
    <property type="entry name" value="Delta/notch like EGF repeat containing"/>
    <property type="match status" value="1"/>
</dbReference>
<feature type="domain" description="EGF-like" evidence="19">
    <location>
        <begin position="1212"/>
        <end position="1248"/>
    </location>
</feature>
<protein>
    <submittedName>
        <fullName evidence="21">Uncharacterized protein LOC118412621 isoform X14</fullName>
    </submittedName>
</protein>
<dbReference type="PROSITE" id="PS50022">
    <property type="entry name" value="FA58C_3"/>
    <property type="match status" value="1"/>
</dbReference>
<dbReference type="SUPFAM" id="SSF57196">
    <property type="entry name" value="EGF/Laminin"/>
    <property type="match status" value="2"/>
</dbReference>
<name>A0A9J7KWV8_BRAFL</name>
<dbReference type="PANTHER" id="PTHR45713:SF6">
    <property type="entry name" value="F5_8 TYPE C DOMAIN-CONTAINING PROTEIN"/>
    <property type="match status" value="1"/>
</dbReference>
<dbReference type="GeneID" id="118412621"/>
<comment type="subunit">
    <text evidence="4">Homotrimer.</text>
</comment>
<keyword evidence="6" id="KW-0812">Transmembrane</keyword>
<dbReference type="PROSITE" id="PS01186">
    <property type="entry name" value="EGF_2"/>
    <property type="match status" value="6"/>
</dbReference>
<feature type="domain" description="EGF-like" evidence="19">
    <location>
        <begin position="1174"/>
        <end position="1210"/>
    </location>
</feature>
<evidence type="ECO:0000256" key="13">
    <source>
        <dbReference type="ARBA" id="ARBA00023136"/>
    </source>
</evidence>
<feature type="disulfide bond" evidence="16">
    <location>
        <begin position="1200"/>
        <end position="1209"/>
    </location>
</feature>
<dbReference type="Pfam" id="PF22633">
    <property type="entry name" value="F5_F8_type_C_2"/>
    <property type="match status" value="6"/>
</dbReference>
<dbReference type="SMART" id="SM00181">
    <property type="entry name" value="EGF"/>
    <property type="match status" value="6"/>
</dbReference>
<feature type="signal peptide" evidence="17">
    <location>
        <begin position="1"/>
        <end position="23"/>
    </location>
</feature>
<keyword evidence="15" id="KW-0325">Glycoprotein</keyword>
<dbReference type="Gene3D" id="2.60.120.260">
    <property type="entry name" value="Galactose-binding domain-like"/>
    <property type="match status" value="6"/>
</dbReference>
<evidence type="ECO:0000259" key="19">
    <source>
        <dbReference type="PROSITE" id="PS50026"/>
    </source>
</evidence>
<keyword evidence="11" id="KW-0106">Calcium</keyword>
<dbReference type="PROSITE" id="PS01187">
    <property type="entry name" value="EGF_CA"/>
    <property type="match status" value="3"/>
</dbReference>
<dbReference type="SMART" id="SM00179">
    <property type="entry name" value="EGF_CA"/>
    <property type="match status" value="6"/>
</dbReference>
<keyword evidence="8 17" id="KW-0732">Signal</keyword>
<dbReference type="FunFam" id="2.10.25.10:FF:000122">
    <property type="entry name" value="Protein crumbs homolog 2"/>
    <property type="match status" value="1"/>
</dbReference>
<dbReference type="PROSITE" id="PS50026">
    <property type="entry name" value="EGF_3"/>
    <property type="match status" value="6"/>
</dbReference>
<evidence type="ECO:0000313" key="20">
    <source>
        <dbReference type="Proteomes" id="UP000001554"/>
    </source>
</evidence>
<evidence type="ECO:0000256" key="11">
    <source>
        <dbReference type="ARBA" id="ARBA00022837"/>
    </source>
</evidence>
<dbReference type="InterPro" id="IPR008979">
    <property type="entry name" value="Galactose-bd-like_sf"/>
</dbReference>
<feature type="disulfide bond" evidence="16">
    <location>
        <begin position="1086"/>
        <end position="1095"/>
    </location>
</feature>
<dbReference type="CDD" id="cd00054">
    <property type="entry name" value="EGF_CA"/>
    <property type="match status" value="6"/>
</dbReference>
<evidence type="ECO:0000256" key="9">
    <source>
        <dbReference type="ARBA" id="ARBA00022734"/>
    </source>
</evidence>
<dbReference type="GO" id="GO:0005509">
    <property type="term" value="F:calcium ion binding"/>
    <property type="evidence" value="ECO:0007669"/>
    <property type="project" value="InterPro"/>
</dbReference>
<keyword evidence="14 16" id="KW-1015">Disulfide bond</keyword>
<evidence type="ECO:0000256" key="17">
    <source>
        <dbReference type="SAM" id="SignalP"/>
    </source>
</evidence>
<dbReference type="Proteomes" id="UP000001554">
    <property type="component" value="Chromosome 3"/>
</dbReference>
<dbReference type="GO" id="GO:0010185">
    <property type="term" value="P:regulation of cellular defense response"/>
    <property type="evidence" value="ECO:0007669"/>
    <property type="project" value="UniProtKB-ARBA"/>
</dbReference>
<evidence type="ECO:0000256" key="2">
    <source>
        <dbReference type="ARBA" id="ARBA00004167"/>
    </source>
</evidence>
<sequence>MAGGLLVLALLLLLGGSVPYVSSQECAGSTTNIALNRPATQSSTKYQGAAGRAVDGDVSPRYAENSCTHTAKESNPWWQVDLGKSQCVDRVVVTNREDCCSKRLEGFTVHVGDNPDVYKNPTCGGPQSVGGKKLIEVDCGGKTGRYVGITLSGKRRTLTLCEVQVFGGSSAAKAKSAPKVSSAPPDSGSCAVTTTNIALNKKTTQSSTRYGGAAGRAVDGDVSPRYAENSCTHTAKESNPWWQVDLGKSQCVGRVVVTNREDCCSERLEGFTVHVGDNPDVFKNPTCGGPQSAGGKKLIEVDCGGKTGRYVGITLSGKGRILTLCEVQVFGGSSAAKAKSAPKVSSAPPDSGSCAVTTTNIALNKKTTQSSTRYGGAAGRAVDGDVSPRYAENSCTHTAKESNPWWQVDLGKSQCVDRVVVTNREDCCSNRLEGFTVHVGDNPDVYKNPTCGGPQSVGGKKLIEVDCGGKTGRYVGITLSGKRRTLTLCEVQVFGGSSAAKAKSAPKVSSAPPDSGSCALTTTNIALSKKATQSSTKYRGAAGRAVDGDVSPRYAENSCTHTAKESNPWWQVDLGKSQCVGRVVVTNREDCCSNRLEGFTVRVGDNPDVFKNPTCGGPQSVGGKKLIEVDCGGKTGRYVGITLKGRRRTLTLCEVQVYGAREVPKSIASKSPAGPNQCAGSTTNIALKQQTTQSSTAFKGAPGRAVDGNRNAIYAQKSCSHTAMERNPWWRVDLGSSQCVDRVAVVKRQRCCGQWLEGFQVYVGDNPNVMENPKCGGLQSVEGKDVITVNCGGLTGRYVGIALPGKRQYLILCEVEVYGGSEGKVEKVEETGTSLALQPPKPEAPPAKIAKEPPKLGQCAGGTTNIALNQQTTQSSTAFKGAPGRAVDGNRNAIYAQKSCSHTAMERNPWWRVDLGSSQCVDRVAVVKRQRCCGQWLEGFQVYVGDNPNVMENPKCGGLQSVKGKDVITVNCGGLTGRYVGIALPGKRQYLILCEVEVYGGSEAKVEKVEETGTSLIPQAPKPDPCKNAECQNDATCEPDGESFKCICPKGYAGTKCETNVDDCVDNPCQNEGTCEDGLDGFTCICPKGFAGNLCETNVDDCADNPCQNDGTCQDGVDGFTCICPKGFAGNLCETNVDDCAANPCQNEGTCQDGVDGFTCICPKGFAGNLCETNVDDCADNPCQNDGTCQDGVDGFTCICPKGFAGNLCETNIDNCTPNPCQNGGTCNDLVNAFLCSCKNGYGGNLCEIGPLPPPVPPAPKPKVQPAAQPKPAAGVIITIGGANPGRNSGYAGDGAINVINNQISVYGKKGCGCTTPNCACPVKKETDSSKADDLSKVVQQRLRGSVKQPEDDASNFNELDTVETVYEPVDNEMALSDDETAYEQEAREEQGDLEEQLEDDLAVSDDESVLQEEGTLAVLNRKLHKLDELLRSTQ</sequence>
<comment type="function">
    <text evidence="1">Acts as a defensive agent. Recognizes blood group fucosylated oligosaccharides including A, B, H and Lewis B-type antigens. Does not recognize Lewis A antigen and has low affinity for monovalent haptens.</text>
</comment>
<keyword evidence="9" id="KW-0430">Lectin</keyword>
<dbReference type="InterPro" id="IPR051941">
    <property type="entry name" value="BG_Antigen-Binding_Lectin"/>
</dbReference>
<evidence type="ECO:0000259" key="18">
    <source>
        <dbReference type="PROSITE" id="PS50022"/>
    </source>
</evidence>
<feature type="domain" description="EGF-like" evidence="19">
    <location>
        <begin position="1060"/>
        <end position="1096"/>
    </location>
</feature>
<organism evidence="20 21">
    <name type="scientific">Branchiostoma floridae</name>
    <name type="common">Florida lancelet</name>
    <name type="synonym">Amphioxus</name>
    <dbReference type="NCBI Taxonomy" id="7739"/>
    <lineage>
        <taxon>Eukaryota</taxon>
        <taxon>Metazoa</taxon>
        <taxon>Chordata</taxon>
        <taxon>Cephalochordata</taxon>
        <taxon>Leptocardii</taxon>
        <taxon>Amphioxiformes</taxon>
        <taxon>Branchiostomatidae</taxon>
        <taxon>Branchiostoma</taxon>
    </lineage>
</organism>
<dbReference type="GO" id="GO:0001868">
    <property type="term" value="P:regulation of complement activation, lectin pathway"/>
    <property type="evidence" value="ECO:0007669"/>
    <property type="project" value="UniProtKB-ARBA"/>
</dbReference>
<dbReference type="Gene3D" id="2.10.25.10">
    <property type="entry name" value="Laminin"/>
    <property type="match status" value="6"/>
</dbReference>
<feature type="domain" description="EGF-like" evidence="19">
    <location>
        <begin position="1022"/>
        <end position="1058"/>
    </location>
</feature>
<keyword evidence="13" id="KW-0472">Membrane</keyword>
<feature type="disulfide bond" evidence="16">
    <location>
        <begin position="1124"/>
        <end position="1133"/>
    </location>
</feature>
<evidence type="ECO:0000256" key="10">
    <source>
        <dbReference type="ARBA" id="ARBA00022737"/>
    </source>
</evidence>
<dbReference type="InterPro" id="IPR009030">
    <property type="entry name" value="Growth_fac_rcpt_cys_sf"/>
</dbReference>
<dbReference type="InterPro" id="IPR018097">
    <property type="entry name" value="EGF_Ca-bd_CS"/>
</dbReference>
<comment type="similarity">
    <text evidence="3">Belongs to the fucolectin family.</text>
</comment>
<evidence type="ECO:0000256" key="7">
    <source>
        <dbReference type="ARBA" id="ARBA00022723"/>
    </source>
</evidence>
<dbReference type="Pfam" id="PF00008">
    <property type="entry name" value="EGF"/>
    <property type="match status" value="6"/>
</dbReference>
<dbReference type="PANTHER" id="PTHR45713">
    <property type="entry name" value="FTP DOMAIN-CONTAINING PROTEIN"/>
    <property type="match status" value="1"/>
</dbReference>
<evidence type="ECO:0000256" key="6">
    <source>
        <dbReference type="ARBA" id="ARBA00022692"/>
    </source>
</evidence>
<dbReference type="FunFam" id="2.10.25.10:FF:000143">
    <property type="entry name" value="Protein crumbs 1"/>
    <property type="match status" value="2"/>
</dbReference>
<evidence type="ECO:0000256" key="8">
    <source>
        <dbReference type="ARBA" id="ARBA00022729"/>
    </source>
</evidence>
<keyword evidence="20" id="KW-1185">Reference proteome</keyword>
<dbReference type="InterPro" id="IPR000152">
    <property type="entry name" value="EGF-type_Asp/Asn_hydroxyl_site"/>
</dbReference>
<dbReference type="GO" id="GO:0071944">
    <property type="term" value="C:cell periphery"/>
    <property type="evidence" value="ECO:0007669"/>
    <property type="project" value="UniProtKB-ARBA"/>
</dbReference>
<dbReference type="InterPro" id="IPR000742">
    <property type="entry name" value="EGF"/>
</dbReference>
<evidence type="ECO:0000256" key="12">
    <source>
        <dbReference type="ARBA" id="ARBA00022989"/>
    </source>
</evidence>
<evidence type="ECO:0000256" key="3">
    <source>
        <dbReference type="ARBA" id="ARBA00010147"/>
    </source>
</evidence>
<reference evidence="21" key="2">
    <citation type="submission" date="2025-08" db="UniProtKB">
        <authorList>
            <consortium name="RefSeq"/>
        </authorList>
    </citation>
    <scope>IDENTIFICATION</scope>
    <source>
        <strain evidence="21">S238N-H82</strain>
        <tissue evidence="21">Testes</tissue>
    </source>
</reference>
<keyword evidence="12" id="KW-1133">Transmembrane helix</keyword>
<proteinExistence type="inferred from homology"/>